<gene>
    <name evidence="1" type="ORF">LOD99_3507</name>
</gene>
<sequence>MANSKEYFNKQPTQSGIKDLIEKKLIQVDLDEIYTPPVVRPIVFTENYVSNKPKEFMQLGSIVQSNLPNELIDQSSLITNESWQKDNKSLDFEMKINKLKLEKTKNVETKNVFLNINDPWCMIAVGIQGAGKSHTLMKLVESCSIQLPDNKLQFPMTSLICHYDPDLSNYCEAATLALYPSADVHVIVPPDMYNERKKFYSSLPMVKIHPLLFQFKKLSIDHIRKLMTVDAGENILYMQILTNILRKYQKNGEKLTSINQLWYELNGKNSVDNLQKQQLVPLKQRIALLQSFLAGEAENNPIQLSSKASGNCIEDISELFELKGAILILDLSNPLMDQSEVCSVSNIFVDMFVHHKVDHGKLLCFDEAHKFLSKYNELANTIVISARELRHHGLRLLVSTQNPDILPDELIELSSLAVLHQIFSPRWIKFLQARYPLSNEIVKSLEGLSVGQAIIYSPRAAINSPIIGSEIAHIQVSGRQYSSSGSKLNSS</sequence>
<organism evidence="1 2">
    <name type="scientific">Oopsacas minuta</name>
    <dbReference type="NCBI Taxonomy" id="111878"/>
    <lineage>
        <taxon>Eukaryota</taxon>
        <taxon>Metazoa</taxon>
        <taxon>Porifera</taxon>
        <taxon>Hexactinellida</taxon>
        <taxon>Hexasterophora</taxon>
        <taxon>Lyssacinosida</taxon>
        <taxon>Leucopsacidae</taxon>
        <taxon>Oopsacas</taxon>
    </lineage>
</organism>
<keyword evidence="2" id="KW-1185">Reference proteome</keyword>
<proteinExistence type="predicted"/>
<dbReference type="EMBL" id="JAKMXF010000266">
    <property type="protein sequence ID" value="KAI6653612.1"/>
    <property type="molecule type" value="Genomic_DNA"/>
</dbReference>
<dbReference type="PANTHER" id="PTHR42957:SF1">
    <property type="entry name" value="HELICASE MJ1565-RELATED"/>
    <property type="match status" value="1"/>
</dbReference>
<dbReference type="SUPFAM" id="SSF52540">
    <property type="entry name" value="P-loop containing nucleoside triphosphate hydrolases"/>
    <property type="match status" value="1"/>
</dbReference>
<accession>A0AAV7JXG9</accession>
<dbReference type="PANTHER" id="PTHR42957">
    <property type="entry name" value="HELICASE MJ1565-RELATED"/>
    <property type="match status" value="1"/>
</dbReference>
<dbReference type="Gene3D" id="3.40.50.300">
    <property type="entry name" value="P-loop containing nucleotide triphosphate hydrolases"/>
    <property type="match status" value="1"/>
</dbReference>
<protein>
    <submittedName>
        <fullName evidence="1">Uncharacterized protein</fullName>
    </submittedName>
</protein>
<dbReference type="InterPro" id="IPR027417">
    <property type="entry name" value="P-loop_NTPase"/>
</dbReference>
<dbReference type="Proteomes" id="UP001165289">
    <property type="component" value="Unassembled WGS sequence"/>
</dbReference>
<evidence type="ECO:0000313" key="1">
    <source>
        <dbReference type="EMBL" id="KAI6653612.1"/>
    </source>
</evidence>
<dbReference type="AlphaFoldDB" id="A0AAV7JXG9"/>
<reference evidence="1 2" key="1">
    <citation type="journal article" date="2023" name="BMC Biol.">
        <title>The compact genome of the sponge Oopsacas minuta (Hexactinellida) is lacking key metazoan core genes.</title>
        <authorList>
            <person name="Santini S."/>
            <person name="Schenkelaars Q."/>
            <person name="Jourda C."/>
            <person name="Duchesne M."/>
            <person name="Belahbib H."/>
            <person name="Rocher C."/>
            <person name="Selva M."/>
            <person name="Riesgo A."/>
            <person name="Vervoort M."/>
            <person name="Leys S.P."/>
            <person name="Kodjabachian L."/>
            <person name="Le Bivic A."/>
            <person name="Borchiellini C."/>
            <person name="Claverie J.M."/>
            <person name="Renard E."/>
        </authorList>
    </citation>
    <scope>NUCLEOTIDE SEQUENCE [LARGE SCALE GENOMIC DNA]</scope>
    <source>
        <strain evidence="1">SPO-2</strain>
    </source>
</reference>
<dbReference type="InterPro" id="IPR008571">
    <property type="entry name" value="HerA-like"/>
</dbReference>
<comment type="caution">
    <text evidence="1">The sequence shown here is derived from an EMBL/GenBank/DDBJ whole genome shotgun (WGS) entry which is preliminary data.</text>
</comment>
<evidence type="ECO:0000313" key="2">
    <source>
        <dbReference type="Proteomes" id="UP001165289"/>
    </source>
</evidence>
<name>A0AAV7JXG9_9METZ</name>